<dbReference type="GO" id="GO:0003729">
    <property type="term" value="F:mRNA binding"/>
    <property type="evidence" value="ECO:0007669"/>
    <property type="project" value="TreeGrafter"/>
</dbReference>
<dbReference type="Proteomes" id="UP001152797">
    <property type="component" value="Unassembled WGS sequence"/>
</dbReference>
<evidence type="ECO:0000313" key="3">
    <source>
        <dbReference type="Proteomes" id="UP001152797"/>
    </source>
</evidence>
<dbReference type="Gene3D" id="1.25.40.10">
    <property type="entry name" value="Tetratricopeptide repeat domain"/>
    <property type="match status" value="3"/>
</dbReference>
<dbReference type="EMBL" id="CAMXCT020000247">
    <property type="protein sequence ID" value="CAL1129510.1"/>
    <property type="molecule type" value="Genomic_DNA"/>
</dbReference>
<dbReference type="EMBL" id="CAMXCT030000247">
    <property type="protein sequence ID" value="CAL4763447.1"/>
    <property type="molecule type" value="Genomic_DNA"/>
</dbReference>
<sequence length="744" mass="83283">MANKYKELQYQCPVPTSSLIKRQVGTPAGQGNAEAVQRLRIKADDTLPRFSDAKQTLFKAGATQPSFACDGTDDSLAEEPPKIGFRLGSLAIEKRIMAATSPHMAPAPAQPAQSAWSVTKQINAHAKAAQWREALGLLHVASEERLEADRVMLGATISACHRASQWRPGLSLLLDAAKQRLADDIAFNMVIASCEHAGLWEQTLELLRQTGRLQGRSSHGVRGAIAACRRAEQWQWVLQLWADNGEGREDAEMRNSVLRAYQRASWWQDATQLLSSLQQPNSKDIAIGLQAASGQAPQVLALLQRMREGQLQADLRIYTTAMAGCVEGRDWQSALCLFEDAETNLRPDQQLLEVSLGACAVGGQWQLAIELLQRCRWGPDRPGIFYYNKALASCHSGAWTVAVELLSQAFERSVQSNVVSYREVMNSCASARAWMMAIELLRLAPRDVELRRLAQRAVGGARPRAALQLLRQLRCGRCTDTRAFNDAMVACKASWRVVLEVMDEMQLAELHPDEVTYLALVQALKGSKKWMLPQIFQKAKAQGVQMLPRAYKLSIRACAEAAQWQQAMSFLEEAEGHFGSMDAGTLTSISKYSWRHTLHLISLLRKRKTTPEKWLQHQAVQTLQEASRPREALQLRAIWATWEGALQLFSNWREAIEFLSLEPCEKMARVALHWCASSYAWPHALALLPDVNAVEADNAYALALEACEEALEWEQALALMSYQKRHRRRDCPMLRRDELMELIG</sequence>
<reference evidence="2 3" key="2">
    <citation type="submission" date="2024-05" db="EMBL/GenBank/DDBJ databases">
        <authorList>
            <person name="Chen Y."/>
            <person name="Shah S."/>
            <person name="Dougan E. K."/>
            <person name="Thang M."/>
            <person name="Chan C."/>
        </authorList>
    </citation>
    <scope>NUCLEOTIDE SEQUENCE [LARGE SCALE GENOMIC DNA]</scope>
</reference>
<proteinExistence type="predicted"/>
<dbReference type="PANTHER" id="PTHR47938">
    <property type="entry name" value="RESPIRATORY COMPLEX I CHAPERONE (CIA84), PUTATIVE (AFU_ORTHOLOGUE AFUA_2G06020)-RELATED"/>
    <property type="match status" value="1"/>
</dbReference>
<dbReference type="AlphaFoldDB" id="A0A9P1BP05"/>
<dbReference type="InterPro" id="IPR011990">
    <property type="entry name" value="TPR-like_helical_dom_sf"/>
</dbReference>
<dbReference type="EMBL" id="CAMXCT010000247">
    <property type="protein sequence ID" value="CAI3976135.1"/>
    <property type="molecule type" value="Genomic_DNA"/>
</dbReference>
<dbReference type="PANTHER" id="PTHR47938:SF35">
    <property type="entry name" value="PENTATRICOPEPTIDE REPEAT-CONTAINING PROTEIN 4, MITOCHONDRIAL-RELATED"/>
    <property type="match status" value="1"/>
</dbReference>
<organism evidence="1">
    <name type="scientific">Cladocopium goreaui</name>
    <dbReference type="NCBI Taxonomy" id="2562237"/>
    <lineage>
        <taxon>Eukaryota</taxon>
        <taxon>Sar</taxon>
        <taxon>Alveolata</taxon>
        <taxon>Dinophyceae</taxon>
        <taxon>Suessiales</taxon>
        <taxon>Symbiodiniaceae</taxon>
        <taxon>Cladocopium</taxon>
    </lineage>
</organism>
<gene>
    <name evidence="1" type="ORF">C1SCF055_LOCUS4388</name>
</gene>
<reference evidence="1" key="1">
    <citation type="submission" date="2022-10" db="EMBL/GenBank/DDBJ databases">
        <authorList>
            <person name="Chen Y."/>
            <person name="Dougan E. K."/>
            <person name="Chan C."/>
            <person name="Rhodes N."/>
            <person name="Thang M."/>
        </authorList>
    </citation>
    <scope>NUCLEOTIDE SEQUENCE</scope>
</reference>
<evidence type="ECO:0000313" key="2">
    <source>
        <dbReference type="EMBL" id="CAL4763447.1"/>
    </source>
</evidence>
<evidence type="ECO:0000313" key="1">
    <source>
        <dbReference type="EMBL" id="CAI3976135.1"/>
    </source>
</evidence>
<protein>
    <submittedName>
        <fullName evidence="2">Pentatricopeptide repeat-containing protein GUN1, chloroplastic (Pentatricopeptide repeat-containing protein At2g31400) (Protein GENOMES UNCOUPLED 1)</fullName>
    </submittedName>
</protein>
<keyword evidence="3" id="KW-1185">Reference proteome</keyword>
<comment type="caution">
    <text evidence="1">The sequence shown here is derived from an EMBL/GenBank/DDBJ whole genome shotgun (WGS) entry which is preliminary data.</text>
</comment>
<accession>A0A9P1BP05</accession>
<name>A0A9P1BP05_9DINO</name>